<evidence type="ECO:0000313" key="2">
    <source>
        <dbReference type="EMBL" id="KAJ9588582.1"/>
    </source>
</evidence>
<dbReference type="EMBL" id="JASPKZ010005555">
    <property type="protein sequence ID" value="KAJ9588582.1"/>
    <property type="molecule type" value="Genomic_DNA"/>
</dbReference>
<proteinExistence type="predicted"/>
<name>A0AAD8EGA3_DIPPU</name>
<reference evidence="2" key="1">
    <citation type="journal article" date="2023" name="IScience">
        <title>Live-bearing cockroach genome reveals convergent evolutionary mechanisms linked to viviparity in insects and beyond.</title>
        <authorList>
            <person name="Fouks B."/>
            <person name="Harrison M.C."/>
            <person name="Mikhailova A.A."/>
            <person name="Marchal E."/>
            <person name="English S."/>
            <person name="Carruthers M."/>
            <person name="Jennings E.C."/>
            <person name="Chiamaka E.L."/>
            <person name="Frigard R.A."/>
            <person name="Pippel M."/>
            <person name="Attardo G.M."/>
            <person name="Benoit J.B."/>
            <person name="Bornberg-Bauer E."/>
            <person name="Tobe S.S."/>
        </authorList>
    </citation>
    <scope>NUCLEOTIDE SEQUENCE</scope>
    <source>
        <strain evidence="2">Stay&amp;Tobe</strain>
    </source>
</reference>
<keyword evidence="1" id="KW-0472">Membrane</keyword>
<comment type="caution">
    <text evidence="2">The sequence shown here is derived from an EMBL/GenBank/DDBJ whole genome shotgun (WGS) entry which is preliminary data.</text>
</comment>
<sequence length="66" mass="7758">EPKKLIYIYILILPGSRSFSHHSRKEKVYYIYIIFNSGPAAVLHAIIEIHRMVVIKLRKLITLPKQ</sequence>
<keyword evidence="1" id="KW-0812">Transmembrane</keyword>
<protein>
    <submittedName>
        <fullName evidence="2">Uncharacterized protein</fullName>
    </submittedName>
</protein>
<dbReference type="Proteomes" id="UP001233999">
    <property type="component" value="Unassembled WGS sequence"/>
</dbReference>
<organism evidence="2 3">
    <name type="scientific">Diploptera punctata</name>
    <name type="common">Pacific beetle cockroach</name>
    <dbReference type="NCBI Taxonomy" id="6984"/>
    <lineage>
        <taxon>Eukaryota</taxon>
        <taxon>Metazoa</taxon>
        <taxon>Ecdysozoa</taxon>
        <taxon>Arthropoda</taxon>
        <taxon>Hexapoda</taxon>
        <taxon>Insecta</taxon>
        <taxon>Pterygota</taxon>
        <taxon>Neoptera</taxon>
        <taxon>Polyneoptera</taxon>
        <taxon>Dictyoptera</taxon>
        <taxon>Blattodea</taxon>
        <taxon>Blaberoidea</taxon>
        <taxon>Blaberidae</taxon>
        <taxon>Diplopterinae</taxon>
        <taxon>Diploptera</taxon>
    </lineage>
</organism>
<keyword evidence="1" id="KW-1133">Transmembrane helix</keyword>
<evidence type="ECO:0000313" key="3">
    <source>
        <dbReference type="Proteomes" id="UP001233999"/>
    </source>
</evidence>
<feature type="transmembrane region" description="Helical" evidence="1">
    <location>
        <begin position="29"/>
        <end position="49"/>
    </location>
</feature>
<gene>
    <name evidence="2" type="ORF">L9F63_028115</name>
</gene>
<feature type="non-terminal residue" evidence="2">
    <location>
        <position position="1"/>
    </location>
</feature>
<evidence type="ECO:0000256" key="1">
    <source>
        <dbReference type="SAM" id="Phobius"/>
    </source>
</evidence>
<keyword evidence="3" id="KW-1185">Reference proteome</keyword>
<reference evidence="2" key="2">
    <citation type="submission" date="2023-05" db="EMBL/GenBank/DDBJ databases">
        <authorList>
            <person name="Fouks B."/>
        </authorList>
    </citation>
    <scope>NUCLEOTIDE SEQUENCE</scope>
    <source>
        <strain evidence="2">Stay&amp;Tobe</strain>
        <tissue evidence="2">Testes</tissue>
    </source>
</reference>
<accession>A0AAD8EGA3</accession>
<dbReference type="AlphaFoldDB" id="A0AAD8EGA3"/>
<feature type="non-terminal residue" evidence="2">
    <location>
        <position position="66"/>
    </location>
</feature>